<comment type="caution">
    <text evidence="1">The sequence shown here is derived from an EMBL/GenBank/DDBJ whole genome shotgun (WGS) entry which is preliminary data.</text>
</comment>
<accession>A0ABS5BL83</accession>
<dbReference type="EMBL" id="JAGKQQ010000001">
    <property type="protein sequence ID" value="MBP3954456.1"/>
    <property type="molecule type" value="Genomic_DNA"/>
</dbReference>
<proteinExistence type="predicted"/>
<evidence type="ECO:0000313" key="1">
    <source>
        <dbReference type="EMBL" id="MBP3954456.1"/>
    </source>
</evidence>
<protein>
    <submittedName>
        <fullName evidence="1">Rrf2 family transcriptional regulator</fullName>
    </submittedName>
</protein>
<dbReference type="Gene3D" id="1.10.10.10">
    <property type="entry name" value="Winged helix-like DNA-binding domain superfamily/Winged helix DNA-binding domain"/>
    <property type="match status" value="1"/>
</dbReference>
<reference evidence="1 2" key="1">
    <citation type="submission" date="2021-04" db="EMBL/GenBank/DDBJ databases">
        <authorList>
            <person name="Ivanova A."/>
        </authorList>
    </citation>
    <scope>NUCLEOTIDE SEQUENCE [LARGE SCALE GENOMIC DNA]</scope>
    <source>
        <strain evidence="1 2">G18</strain>
    </source>
</reference>
<evidence type="ECO:0000313" key="2">
    <source>
        <dbReference type="Proteomes" id="UP000676565"/>
    </source>
</evidence>
<gene>
    <name evidence="1" type="ORF">J8F10_04030</name>
</gene>
<dbReference type="InterPro" id="IPR036388">
    <property type="entry name" value="WH-like_DNA-bd_sf"/>
</dbReference>
<name>A0ABS5BL83_9BACT</name>
<dbReference type="SUPFAM" id="SSF46785">
    <property type="entry name" value="Winged helix' DNA-binding domain"/>
    <property type="match status" value="1"/>
</dbReference>
<dbReference type="InterPro" id="IPR036390">
    <property type="entry name" value="WH_DNA-bd_sf"/>
</dbReference>
<dbReference type="Proteomes" id="UP000676565">
    <property type="component" value="Unassembled WGS sequence"/>
</dbReference>
<dbReference type="NCBIfam" id="TIGR00738">
    <property type="entry name" value="rrf2_super"/>
    <property type="match status" value="1"/>
</dbReference>
<organism evidence="1 2">
    <name type="scientific">Gemmata palustris</name>
    <dbReference type="NCBI Taxonomy" id="2822762"/>
    <lineage>
        <taxon>Bacteria</taxon>
        <taxon>Pseudomonadati</taxon>
        <taxon>Planctomycetota</taxon>
        <taxon>Planctomycetia</taxon>
        <taxon>Gemmatales</taxon>
        <taxon>Gemmataceae</taxon>
        <taxon>Gemmata</taxon>
    </lineage>
</organism>
<keyword evidence="2" id="KW-1185">Reference proteome</keyword>
<dbReference type="Pfam" id="PF02082">
    <property type="entry name" value="Rrf2"/>
    <property type="match status" value="1"/>
</dbReference>
<dbReference type="PROSITE" id="PS51197">
    <property type="entry name" value="HTH_RRF2_2"/>
    <property type="match status" value="1"/>
</dbReference>
<dbReference type="PANTHER" id="PTHR33221:SF2">
    <property type="entry name" value="TRANSCRIPTIONAL REGULATOR"/>
    <property type="match status" value="1"/>
</dbReference>
<sequence>MTLMSRKADYALLILSYLHQRKEGGTARAIAEQFGLSRSFVANILKELCQNGFVASHRGVKGGYALARDAATTSLAELLETVEDGFQLTVCNHTTDARAEACSHATSCTVKGPMADVHQRLMGVLQGVMLVELFDPKAKPSALHALPLLAATGCCSANTVEQPSPA</sequence>
<dbReference type="PANTHER" id="PTHR33221">
    <property type="entry name" value="WINGED HELIX-TURN-HELIX TRANSCRIPTIONAL REGULATOR, RRF2 FAMILY"/>
    <property type="match status" value="1"/>
</dbReference>
<dbReference type="InterPro" id="IPR000944">
    <property type="entry name" value="Tscrpt_reg_Rrf2"/>
</dbReference>